<evidence type="ECO:0000256" key="11">
    <source>
        <dbReference type="SAM" id="Coils"/>
    </source>
</evidence>
<dbReference type="GO" id="GO:0036503">
    <property type="term" value="P:ERAD pathway"/>
    <property type="evidence" value="ECO:0007669"/>
    <property type="project" value="TreeGrafter"/>
</dbReference>
<feature type="coiled-coil region" evidence="11">
    <location>
        <begin position="488"/>
        <end position="515"/>
    </location>
</feature>
<protein>
    <submittedName>
        <fullName evidence="15">ERAD-associated E3 ubiquitin-protein ligase HRD1</fullName>
    </submittedName>
</protein>
<dbReference type="Gene3D" id="3.30.40.10">
    <property type="entry name" value="Zinc/RING finger domain, C3HC4 (zinc finger)"/>
    <property type="match status" value="1"/>
</dbReference>
<keyword evidence="7" id="KW-0862">Zinc</keyword>
<feature type="region of interest" description="Disordered" evidence="12">
    <location>
        <begin position="436"/>
        <end position="472"/>
    </location>
</feature>
<feature type="transmembrane region" description="Helical" evidence="13">
    <location>
        <begin position="78"/>
        <end position="98"/>
    </location>
</feature>
<evidence type="ECO:0000256" key="6">
    <source>
        <dbReference type="ARBA" id="ARBA00022771"/>
    </source>
</evidence>
<dbReference type="Pfam" id="PF25563">
    <property type="entry name" value="TPR_SYVN1_N"/>
    <property type="match status" value="1"/>
</dbReference>
<feature type="transmembrane region" description="Helical" evidence="13">
    <location>
        <begin position="47"/>
        <end position="72"/>
    </location>
</feature>
<dbReference type="InterPro" id="IPR057992">
    <property type="entry name" value="TPR_SYVN1_N"/>
</dbReference>
<feature type="compositionally biased region" description="Low complexity" evidence="12">
    <location>
        <begin position="436"/>
        <end position="450"/>
    </location>
</feature>
<feature type="transmembrane region" description="Helical" evidence="13">
    <location>
        <begin position="105"/>
        <end position="123"/>
    </location>
</feature>
<evidence type="ECO:0000259" key="14">
    <source>
        <dbReference type="PROSITE" id="PS50089"/>
    </source>
</evidence>
<keyword evidence="8 13" id="KW-1133">Transmembrane helix</keyword>
<keyword evidence="9 13" id="KW-0472">Membrane</keyword>
<dbReference type="EMBL" id="JAECZO010000076">
    <property type="protein sequence ID" value="KAK7196446.1"/>
    <property type="molecule type" value="Genomic_DNA"/>
</dbReference>
<dbReference type="GO" id="GO:0005789">
    <property type="term" value="C:endoplasmic reticulum membrane"/>
    <property type="evidence" value="ECO:0007669"/>
    <property type="project" value="UniProtKB-SubCell"/>
</dbReference>
<evidence type="ECO:0000256" key="8">
    <source>
        <dbReference type="ARBA" id="ARBA00022989"/>
    </source>
</evidence>
<dbReference type="FunFam" id="3.30.40.10:FF:000703">
    <property type="entry name" value="ERAD-associated E3 ubiquitin-protein ligase HRD1, putative"/>
    <property type="match status" value="1"/>
</dbReference>
<feature type="transmembrane region" description="Helical" evidence="13">
    <location>
        <begin position="6"/>
        <end position="26"/>
    </location>
</feature>
<feature type="compositionally biased region" description="Low complexity" evidence="12">
    <location>
        <begin position="378"/>
        <end position="397"/>
    </location>
</feature>
<dbReference type="InterPro" id="IPR001841">
    <property type="entry name" value="Znf_RING"/>
</dbReference>
<evidence type="ECO:0000256" key="4">
    <source>
        <dbReference type="ARBA" id="ARBA00022692"/>
    </source>
</evidence>
<dbReference type="GO" id="GO:0043161">
    <property type="term" value="P:proteasome-mediated ubiquitin-dependent protein catabolic process"/>
    <property type="evidence" value="ECO:0007669"/>
    <property type="project" value="TreeGrafter"/>
</dbReference>
<keyword evidence="16" id="KW-1185">Reference proteome</keyword>
<evidence type="ECO:0000256" key="3">
    <source>
        <dbReference type="ARBA" id="ARBA00022679"/>
    </source>
</evidence>
<dbReference type="PANTHER" id="PTHR22763:SF184">
    <property type="entry name" value="E3 UBIQUITIN-PROTEIN LIGASE SYNOVIOLIN"/>
    <property type="match status" value="1"/>
</dbReference>
<gene>
    <name evidence="15" type="ORF">NESM_000582000</name>
</gene>
<proteinExistence type="predicted"/>
<evidence type="ECO:0000256" key="7">
    <source>
        <dbReference type="ARBA" id="ARBA00022833"/>
    </source>
</evidence>
<dbReference type="GO" id="GO:0061630">
    <property type="term" value="F:ubiquitin protein ligase activity"/>
    <property type="evidence" value="ECO:0007669"/>
    <property type="project" value="UniProtKB-EC"/>
</dbReference>
<keyword evidence="11" id="KW-0175">Coiled coil</keyword>
<dbReference type="InterPro" id="IPR050731">
    <property type="entry name" value="HRD1_E3_ubiq-ligases"/>
</dbReference>
<evidence type="ECO:0000256" key="1">
    <source>
        <dbReference type="ARBA" id="ARBA00004127"/>
    </source>
</evidence>
<sequence>MVSRKSAAAYVVGSFLVSGLFLADYANTYREFYPAMVALANSSSFRLLLVNTTIALTVALWMVLQFCFFGQLNASEETALFTSFTLYVVECVMVPLYVDQPILSSTSVFFLFTLAWRVLHKLAAERVTTLSTVPVTWLSATRMTAYLCFAIICDVTLLTWTVQTRPQLTGERASVHYSIILIYMLLLSSSLRSTVHFASLFVLRGQHTLLPFVADAVTSIAESLLFVCVYAYIFYKSALPLLLLRGFVTHILRIFEKTSGLAEFLVLARRVRTGMPDATAADLARDVRCTICYEDMVPGSGTKRLPCGHCYHIDCLERWLEGHSTCPYCRANIMQMGDGVAAAPTAPADGQPDGPVEGAVLPLPAVVEEVVAAAAVGAPPPATGAADAPPAAAEEPASTGNADRPPRGPSPVPPATPDDPEAAVRMAYELYLQRLRSSSPPPTRSAAAQPEHGAEASPVGSGSPGRAASPVVRAAAAHTVDELKVRAYRRFHKRLREAERELQAALLLAEEVGVRRLDE</sequence>
<evidence type="ECO:0000256" key="2">
    <source>
        <dbReference type="ARBA" id="ARBA00004906"/>
    </source>
</evidence>
<feature type="domain" description="RING-type" evidence="14">
    <location>
        <begin position="289"/>
        <end position="330"/>
    </location>
</feature>
<feature type="transmembrane region" description="Helical" evidence="13">
    <location>
        <begin position="143"/>
        <end position="162"/>
    </location>
</feature>
<dbReference type="PANTHER" id="PTHR22763">
    <property type="entry name" value="RING ZINC FINGER PROTEIN"/>
    <property type="match status" value="1"/>
</dbReference>
<evidence type="ECO:0000313" key="15">
    <source>
        <dbReference type="EMBL" id="KAK7196446.1"/>
    </source>
</evidence>
<feature type="compositionally biased region" description="Pro residues" evidence="12">
    <location>
        <begin position="407"/>
        <end position="417"/>
    </location>
</feature>
<evidence type="ECO:0000256" key="13">
    <source>
        <dbReference type="SAM" id="Phobius"/>
    </source>
</evidence>
<comment type="pathway">
    <text evidence="2">Protein modification; protein ubiquitination.</text>
</comment>
<organism evidence="15 16">
    <name type="scientific">Novymonas esmeraldas</name>
    <dbReference type="NCBI Taxonomy" id="1808958"/>
    <lineage>
        <taxon>Eukaryota</taxon>
        <taxon>Discoba</taxon>
        <taxon>Euglenozoa</taxon>
        <taxon>Kinetoplastea</taxon>
        <taxon>Metakinetoplastina</taxon>
        <taxon>Trypanosomatida</taxon>
        <taxon>Trypanosomatidae</taxon>
        <taxon>Novymonas</taxon>
    </lineage>
</organism>
<reference evidence="15 16" key="1">
    <citation type="journal article" date="2021" name="MBio">
        <title>A New Model Trypanosomatid, Novymonas esmeraldas: Genomic Perception of Its 'Candidatus Pandoraea novymonadis' Endosymbiont.</title>
        <authorList>
            <person name="Zakharova A."/>
            <person name="Saura A."/>
            <person name="Butenko A."/>
            <person name="Podesvova L."/>
            <person name="Warmusova S."/>
            <person name="Kostygov A.Y."/>
            <person name="Nenarokova A."/>
            <person name="Lukes J."/>
            <person name="Opperdoes F.R."/>
            <person name="Yurchenko V."/>
        </authorList>
    </citation>
    <scope>NUCLEOTIDE SEQUENCE [LARGE SCALE GENOMIC DNA]</scope>
    <source>
        <strain evidence="15 16">E262AT.01</strain>
    </source>
</reference>
<dbReference type="SMART" id="SM00184">
    <property type="entry name" value="RING"/>
    <property type="match status" value="1"/>
</dbReference>
<keyword evidence="4 13" id="KW-0812">Transmembrane</keyword>
<dbReference type="GO" id="GO:0008270">
    <property type="term" value="F:zinc ion binding"/>
    <property type="evidence" value="ECO:0007669"/>
    <property type="project" value="UniProtKB-KW"/>
</dbReference>
<feature type="transmembrane region" description="Helical" evidence="13">
    <location>
        <begin position="174"/>
        <end position="192"/>
    </location>
</feature>
<evidence type="ECO:0000256" key="12">
    <source>
        <dbReference type="SAM" id="MobiDB-lite"/>
    </source>
</evidence>
<keyword evidence="5" id="KW-0479">Metal-binding</keyword>
<dbReference type="AlphaFoldDB" id="A0AAW0ESE1"/>
<comment type="subcellular location">
    <subcellularLocation>
        <location evidence="1">Endomembrane system</location>
        <topology evidence="1">Multi-pass membrane protein</topology>
    </subcellularLocation>
</comment>
<dbReference type="Pfam" id="PF13639">
    <property type="entry name" value="zf-RING_2"/>
    <property type="match status" value="1"/>
</dbReference>
<dbReference type="SMART" id="SM01197">
    <property type="entry name" value="FANCL_C"/>
    <property type="match status" value="1"/>
</dbReference>
<evidence type="ECO:0000256" key="10">
    <source>
        <dbReference type="PROSITE-ProRule" id="PRU00175"/>
    </source>
</evidence>
<feature type="region of interest" description="Disordered" evidence="12">
    <location>
        <begin position="378"/>
        <end position="420"/>
    </location>
</feature>
<evidence type="ECO:0000256" key="9">
    <source>
        <dbReference type="ARBA" id="ARBA00023136"/>
    </source>
</evidence>
<comment type="caution">
    <text evidence="15">The sequence shown here is derived from an EMBL/GenBank/DDBJ whole genome shotgun (WGS) entry which is preliminary data.</text>
</comment>
<evidence type="ECO:0000313" key="16">
    <source>
        <dbReference type="Proteomes" id="UP001430356"/>
    </source>
</evidence>
<keyword evidence="6 10" id="KW-0863">Zinc-finger</keyword>
<feature type="transmembrane region" description="Helical" evidence="13">
    <location>
        <begin position="212"/>
        <end position="235"/>
    </location>
</feature>
<accession>A0AAW0ESE1</accession>
<dbReference type="PROSITE" id="PS50089">
    <property type="entry name" value="ZF_RING_2"/>
    <property type="match status" value="1"/>
</dbReference>
<dbReference type="InterPro" id="IPR013083">
    <property type="entry name" value="Znf_RING/FYVE/PHD"/>
</dbReference>
<evidence type="ECO:0000256" key="5">
    <source>
        <dbReference type="ARBA" id="ARBA00022723"/>
    </source>
</evidence>
<dbReference type="Proteomes" id="UP001430356">
    <property type="component" value="Unassembled WGS sequence"/>
</dbReference>
<keyword evidence="3" id="KW-0808">Transferase</keyword>
<dbReference type="SUPFAM" id="SSF57850">
    <property type="entry name" value="RING/U-box"/>
    <property type="match status" value="1"/>
</dbReference>
<name>A0AAW0ESE1_9TRYP</name>